<accession>A0ABV8DNG5</accession>
<feature type="domain" description="TerD" evidence="1">
    <location>
        <begin position="3"/>
        <end position="154"/>
    </location>
</feature>
<gene>
    <name evidence="2" type="ORF">ACFO0B_06020</name>
</gene>
<dbReference type="EMBL" id="JBHSAX010000005">
    <property type="protein sequence ID" value="MFC3961541.1"/>
    <property type="molecule type" value="Genomic_DNA"/>
</dbReference>
<dbReference type="InterPro" id="IPR003325">
    <property type="entry name" value="TerD"/>
</dbReference>
<dbReference type="PANTHER" id="PTHR32097:SF17">
    <property type="entry name" value="CAMP-BINDING PROTEIN 1-RELATED"/>
    <property type="match status" value="1"/>
</dbReference>
<dbReference type="PANTHER" id="PTHR32097">
    <property type="entry name" value="CAMP-BINDING PROTEIN 1-RELATED"/>
    <property type="match status" value="1"/>
</dbReference>
<protein>
    <submittedName>
        <fullName evidence="2">TerD family protein</fullName>
    </submittedName>
</protein>
<evidence type="ECO:0000259" key="1">
    <source>
        <dbReference type="Pfam" id="PF02342"/>
    </source>
</evidence>
<dbReference type="Pfam" id="PF02342">
    <property type="entry name" value="TerD"/>
    <property type="match status" value="1"/>
</dbReference>
<dbReference type="Proteomes" id="UP001595696">
    <property type="component" value="Unassembled WGS sequence"/>
</dbReference>
<dbReference type="CDD" id="cd06974">
    <property type="entry name" value="TerD_like"/>
    <property type="match status" value="1"/>
</dbReference>
<sequence>MRLMDQSGAVQYVKLAVGWDPVRRTRFGSRSRDVDLNASALLYADRTLVDAVYHEQLTSSDGAVRHHGDSTTGEGKGDNEVITIDLTRLGAHVDAIALLVTCYTGQTFPEIDNAFCRLLDGTTDRELNRYDLATAGPVSGLLMGILHRRHPAWEYHRRELPLAARHPVEAVPAITAHLS</sequence>
<organism evidence="2 3">
    <name type="scientific">Nocardia jiangsuensis</name>
    <dbReference type="NCBI Taxonomy" id="1691563"/>
    <lineage>
        <taxon>Bacteria</taxon>
        <taxon>Bacillati</taxon>
        <taxon>Actinomycetota</taxon>
        <taxon>Actinomycetes</taxon>
        <taxon>Mycobacteriales</taxon>
        <taxon>Nocardiaceae</taxon>
        <taxon>Nocardia</taxon>
    </lineage>
</organism>
<evidence type="ECO:0000313" key="3">
    <source>
        <dbReference type="Proteomes" id="UP001595696"/>
    </source>
</evidence>
<comment type="caution">
    <text evidence="2">The sequence shown here is derived from an EMBL/GenBank/DDBJ whole genome shotgun (WGS) entry which is preliminary data.</text>
</comment>
<name>A0ABV8DNG5_9NOCA</name>
<proteinExistence type="predicted"/>
<dbReference type="Gene3D" id="2.60.60.30">
    <property type="entry name" value="sav2460 like domains"/>
    <property type="match status" value="1"/>
</dbReference>
<keyword evidence="3" id="KW-1185">Reference proteome</keyword>
<evidence type="ECO:0000313" key="2">
    <source>
        <dbReference type="EMBL" id="MFC3961541.1"/>
    </source>
</evidence>
<dbReference type="RefSeq" id="WP_378611290.1">
    <property type="nucleotide sequence ID" value="NZ_JBHSAX010000005.1"/>
</dbReference>
<dbReference type="InterPro" id="IPR051324">
    <property type="entry name" value="Stress/Tellurium_Resist"/>
</dbReference>
<reference evidence="3" key="1">
    <citation type="journal article" date="2019" name="Int. J. Syst. Evol. Microbiol.">
        <title>The Global Catalogue of Microorganisms (GCM) 10K type strain sequencing project: providing services to taxonomists for standard genome sequencing and annotation.</title>
        <authorList>
            <consortium name="The Broad Institute Genomics Platform"/>
            <consortium name="The Broad Institute Genome Sequencing Center for Infectious Disease"/>
            <person name="Wu L."/>
            <person name="Ma J."/>
        </authorList>
    </citation>
    <scope>NUCLEOTIDE SEQUENCE [LARGE SCALE GENOMIC DNA]</scope>
    <source>
        <strain evidence="3">CGMCC 4.7330</strain>
    </source>
</reference>